<sequence length="298" mass="32538">MTEDGTTVGGAGGSARSDQTPGDRAPDDSQATPEEAADHRDEESASLVVEDLRKSFGGIRAVDGASFSVERGSLTGLIGPNGAGKSTTFNLITGVYEPDGGRVTFEGRDLTGMRTHAIAKAGLVRTFQIARELEEMTVLENLMLAPRNQSGEKLVNAVVPGLRGRVREEERELRERVWETLELFEIDHLAEEHAGNLSGGQRKLLELARALLLDPSMMLLDEPFAGVNPTLEEKLLDRVHDLRDEGLTFLLVEHDMDLIMEHCEHVIVMHQGRVLAEGPPAAIRSNDRVIDAYLGEDV</sequence>
<dbReference type="SUPFAM" id="SSF52540">
    <property type="entry name" value="P-loop containing nucleoside triphosphate hydrolases"/>
    <property type="match status" value="1"/>
</dbReference>
<dbReference type="InterPro" id="IPR017871">
    <property type="entry name" value="ABC_transporter-like_CS"/>
</dbReference>
<dbReference type="GeneID" id="78823115"/>
<comment type="function">
    <text evidence="6">Probable component of a branched-chain amino-acid transport system.</text>
</comment>
<evidence type="ECO:0000256" key="8">
    <source>
        <dbReference type="SAM" id="MobiDB-lite"/>
    </source>
</evidence>
<dbReference type="GO" id="GO:0006865">
    <property type="term" value="P:amino acid transport"/>
    <property type="evidence" value="ECO:0007669"/>
    <property type="project" value="UniProtKB-KW"/>
</dbReference>
<dbReference type="InterPro" id="IPR003439">
    <property type="entry name" value="ABC_transporter-like_ATP-bd"/>
</dbReference>
<feature type="domain" description="ABC transporter" evidence="9">
    <location>
        <begin position="47"/>
        <end position="296"/>
    </location>
</feature>
<dbReference type="CDD" id="cd03219">
    <property type="entry name" value="ABC_Mj1267_LivG_branched"/>
    <property type="match status" value="1"/>
</dbReference>
<dbReference type="PROSITE" id="PS50893">
    <property type="entry name" value="ABC_TRANSPORTER_2"/>
    <property type="match status" value="1"/>
</dbReference>
<dbReference type="PANTHER" id="PTHR45772:SF9">
    <property type="entry name" value="CONSERVED COMPONENT OF ABC TRANSPORTER FOR NATURAL AMINO ACIDS"/>
    <property type="match status" value="1"/>
</dbReference>
<evidence type="ECO:0000256" key="6">
    <source>
        <dbReference type="ARBA" id="ARBA00056071"/>
    </source>
</evidence>
<evidence type="ECO:0000256" key="3">
    <source>
        <dbReference type="ARBA" id="ARBA00022741"/>
    </source>
</evidence>
<gene>
    <name evidence="10" type="ORF">ACFQMA_23385</name>
</gene>
<dbReference type="RefSeq" id="WP_274323818.1">
    <property type="nucleotide sequence ID" value="NZ_CP118158.1"/>
</dbReference>
<comment type="similarity">
    <text evidence="1">Belongs to the ABC transporter superfamily.</text>
</comment>
<evidence type="ECO:0000256" key="4">
    <source>
        <dbReference type="ARBA" id="ARBA00022840"/>
    </source>
</evidence>
<dbReference type="InterPro" id="IPR032823">
    <property type="entry name" value="BCA_ABC_TP_C"/>
</dbReference>
<evidence type="ECO:0000313" key="11">
    <source>
        <dbReference type="Proteomes" id="UP001596432"/>
    </source>
</evidence>
<dbReference type="Gene3D" id="3.40.50.300">
    <property type="entry name" value="P-loop containing nucleotide triphosphate hydrolases"/>
    <property type="match status" value="1"/>
</dbReference>
<dbReference type="InterPro" id="IPR003593">
    <property type="entry name" value="AAA+_ATPase"/>
</dbReference>
<keyword evidence="3" id="KW-0547">Nucleotide-binding</keyword>
<protein>
    <recommendedName>
        <fullName evidence="7">Probable branched-chain amino acid transport ATP-binding protein LivG</fullName>
    </recommendedName>
</protein>
<dbReference type="InterPro" id="IPR027417">
    <property type="entry name" value="P-loop_NTPase"/>
</dbReference>
<evidence type="ECO:0000259" key="9">
    <source>
        <dbReference type="PROSITE" id="PS50893"/>
    </source>
</evidence>
<dbReference type="AlphaFoldDB" id="A0ABD5YAP4"/>
<accession>A0ABD5YAP4</accession>
<evidence type="ECO:0000313" key="10">
    <source>
        <dbReference type="EMBL" id="MFC7142766.1"/>
    </source>
</evidence>
<keyword evidence="4 10" id="KW-0067">ATP-binding</keyword>
<name>A0ABD5YAP4_9EURY</name>
<feature type="region of interest" description="Disordered" evidence="8">
    <location>
        <begin position="1"/>
        <end position="46"/>
    </location>
</feature>
<dbReference type="GO" id="GO:0005524">
    <property type="term" value="F:ATP binding"/>
    <property type="evidence" value="ECO:0007669"/>
    <property type="project" value="UniProtKB-KW"/>
</dbReference>
<dbReference type="FunFam" id="3.40.50.300:FF:000421">
    <property type="entry name" value="Branched-chain amino acid ABC transporter ATP-binding protein"/>
    <property type="match status" value="1"/>
</dbReference>
<dbReference type="Proteomes" id="UP001596432">
    <property type="component" value="Unassembled WGS sequence"/>
</dbReference>
<keyword evidence="5" id="KW-0029">Amino-acid transport</keyword>
<dbReference type="Pfam" id="PF12399">
    <property type="entry name" value="BCA_ABC_TP_C"/>
    <property type="match status" value="1"/>
</dbReference>
<evidence type="ECO:0000256" key="7">
    <source>
        <dbReference type="ARBA" id="ARBA00072811"/>
    </source>
</evidence>
<evidence type="ECO:0000256" key="5">
    <source>
        <dbReference type="ARBA" id="ARBA00022970"/>
    </source>
</evidence>
<organism evidence="10 11">
    <name type="scientific">Halosimplex aquaticum</name>
    <dbReference type="NCBI Taxonomy" id="3026162"/>
    <lineage>
        <taxon>Archaea</taxon>
        <taxon>Methanobacteriati</taxon>
        <taxon>Methanobacteriota</taxon>
        <taxon>Stenosarchaea group</taxon>
        <taxon>Halobacteria</taxon>
        <taxon>Halobacteriales</taxon>
        <taxon>Haloarculaceae</taxon>
        <taxon>Halosimplex</taxon>
    </lineage>
</organism>
<comment type="caution">
    <text evidence="10">The sequence shown here is derived from an EMBL/GenBank/DDBJ whole genome shotgun (WGS) entry which is preliminary data.</text>
</comment>
<dbReference type="EMBL" id="JBHTAS010000001">
    <property type="protein sequence ID" value="MFC7142766.1"/>
    <property type="molecule type" value="Genomic_DNA"/>
</dbReference>
<evidence type="ECO:0000256" key="2">
    <source>
        <dbReference type="ARBA" id="ARBA00022448"/>
    </source>
</evidence>
<evidence type="ECO:0000256" key="1">
    <source>
        <dbReference type="ARBA" id="ARBA00005417"/>
    </source>
</evidence>
<keyword evidence="11" id="KW-1185">Reference proteome</keyword>
<dbReference type="PANTHER" id="PTHR45772">
    <property type="entry name" value="CONSERVED COMPONENT OF ABC TRANSPORTER FOR NATURAL AMINO ACIDS-RELATED"/>
    <property type="match status" value="1"/>
</dbReference>
<reference evidence="10 11" key="1">
    <citation type="journal article" date="2019" name="Int. J. Syst. Evol. Microbiol.">
        <title>The Global Catalogue of Microorganisms (GCM) 10K type strain sequencing project: providing services to taxonomists for standard genome sequencing and annotation.</title>
        <authorList>
            <consortium name="The Broad Institute Genomics Platform"/>
            <consortium name="The Broad Institute Genome Sequencing Center for Infectious Disease"/>
            <person name="Wu L."/>
            <person name="Ma J."/>
        </authorList>
    </citation>
    <scope>NUCLEOTIDE SEQUENCE [LARGE SCALE GENOMIC DNA]</scope>
    <source>
        <strain evidence="10 11">XZYJT29</strain>
    </source>
</reference>
<dbReference type="InterPro" id="IPR051120">
    <property type="entry name" value="ABC_AA/LPS_Transport"/>
</dbReference>
<dbReference type="SMART" id="SM00382">
    <property type="entry name" value="AAA"/>
    <property type="match status" value="1"/>
</dbReference>
<dbReference type="Pfam" id="PF00005">
    <property type="entry name" value="ABC_tran"/>
    <property type="match status" value="1"/>
</dbReference>
<keyword evidence="2" id="KW-0813">Transport</keyword>
<dbReference type="PROSITE" id="PS00211">
    <property type="entry name" value="ABC_TRANSPORTER_1"/>
    <property type="match status" value="1"/>
</dbReference>
<proteinExistence type="inferred from homology"/>